<accession>A0A1X7V3H1</accession>
<dbReference type="OrthoDB" id="2668416at2759"/>
<protein>
    <recommendedName>
        <fullName evidence="2">DDE Tnp4 domain-containing protein</fullName>
    </recommendedName>
</protein>
<evidence type="ECO:0000313" key="1">
    <source>
        <dbReference type="EnsemblMetazoa" id="Aqu2.1.34553_001"/>
    </source>
</evidence>
<dbReference type="EnsemblMetazoa" id="Aqu2.1.34553_001">
    <property type="protein sequence ID" value="Aqu2.1.34553_001"/>
    <property type="gene ID" value="Aqu2.1.34553"/>
</dbReference>
<dbReference type="AlphaFoldDB" id="A0A1X7V3H1"/>
<dbReference type="InParanoid" id="A0A1X7V3H1"/>
<name>A0A1X7V3H1_AMPQE</name>
<proteinExistence type="predicted"/>
<sequence>MRRLIVALVTASNSAMARIFEMLAVVKHCYGRKAGPIQKRSSRDRRKMFLMCQARERLVFAVMITAAYAATMKEDRMIWSKERSDYWWQETVNRTFQDKDWVENFRMSKATFTYLCNTIKETIEKEDTNMRKVCAVEKRVAIALWFLSTGNDYGTVGHLFGVSK</sequence>
<dbReference type="STRING" id="400682.A0A1X7V3H1"/>
<organism evidence="1">
    <name type="scientific">Amphimedon queenslandica</name>
    <name type="common">Sponge</name>
    <dbReference type="NCBI Taxonomy" id="400682"/>
    <lineage>
        <taxon>Eukaryota</taxon>
        <taxon>Metazoa</taxon>
        <taxon>Porifera</taxon>
        <taxon>Demospongiae</taxon>
        <taxon>Heteroscleromorpha</taxon>
        <taxon>Haplosclerida</taxon>
        <taxon>Niphatidae</taxon>
        <taxon>Amphimedon</taxon>
    </lineage>
</organism>
<evidence type="ECO:0008006" key="2">
    <source>
        <dbReference type="Google" id="ProtNLM"/>
    </source>
</evidence>
<reference evidence="1" key="1">
    <citation type="submission" date="2017-05" db="UniProtKB">
        <authorList>
            <consortium name="EnsemblMetazoa"/>
        </authorList>
    </citation>
    <scope>IDENTIFICATION</scope>
</reference>
<dbReference type="eggNOG" id="KOG4585">
    <property type="taxonomic scope" value="Eukaryota"/>
</dbReference>